<gene>
    <name evidence="4" type="ORF">EI16_10625</name>
</gene>
<dbReference type="EMBL" id="JMIU01000001">
    <property type="protein sequence ID" value="KDN96696.1"/>
    <property type="molecule type" value="Genomic_DNA"/>
</dbReference>
<dbReference type="Proteomes" id="UP000027341">
    <property type="component" value="Unassembled WGS sequence"/>
</dbReference>
<feature type="signal peptide" evidence="2">
    <location>
        <begin position="1"/>
        <end position="21"/>
    </location>
</feature>
<dbReference type="SUPFAM" id="SSF56925">
    <property type="entry name" value="OMPA-like"/>
    <property type="match status" value="1"/>
</dbReference>
<name>A0A067A285_HYDMR</name>
<evidence type="ECO:0000313" key="4">
    <source>
        <dbReference type="EMBL" id="KDN96696.1"/>
    </source>
</evidence>
<keyword evidence="1 2" id="KW-0732">Signal</keyword>
<dbReference type="InterPro" id="IPR027385">
    <property type="entry name" value="Beta-barrel_OMP"/>
</dbReference>
<dbReference type="AlphaFoldDB" id="A0A067A285"/>
<accession>A0A067A285</accession>
<dbReference type="RefSeq" id="WP_029907630.1">
    <property type="nucleotide sequence ID" value="NZ_AP020335.1"/>
</dbReference>
<dbReference type="Gene3D" id="2.40.160.20">
    <property type="match status" value="1"/>
</dbReference>
<feature type="domain" description="Outer membrane protein beta-barrel" evidence="3">
    <location>
        <begin position="35"/>
        <end position="197"/>
    </location>
</feature>
<comment type="caution">
    <text evidence="4">The sequence shown here is derived from an EMBL/GenBank/DDBJ whole genome shotgun (WGS) entry which is preliminary data.</text>
</comment>
<evidence type="ECO:0000259" key="3">
    <source>
        <dbReference type="Pfam" id="PF13505"/>
    </source>
</evidence>
<feature type="chain" id="PRO_5001632666" description="Outer membrane protein beta-barrel domain-containing protein" evidence="2">
    <location>
        <begin position="22"/>
        <end position="197"/>
    </location>
</feature>
<sequence length="197" mass="21911">MNMMKKIVLAVGLCVSPVVWAGDPVVSGYGIESYHGYIGVGYNHPYIGLDGYKSAEADGISVLFGHNYKPWLDLEFHASTATGYQKVDSKTSGQPSVSVRQNYNIAGLLKFKWQPVRLLEFSLDTGLNYMDYEKKVGSVIANEYKTGLVLGAGLGLHITRKFSINADYQSYQRNTFLKTDTTDNTWSAANLTLQYHF</sequence>
<evidence type="ECO:0000313" key="5">
    <source>
        <dbReference type="Proteomes" id="UP000027341"/>
    </source>
</evidence>
<evidence type="ECO:0000256" key="1">
    <source>
        <dbReference type="ARBA" id="ARBA00022729"/>
    </source>
</evidence>
<organism evidence="4 5">
    <name type="scientific">Hydrogenovibrio marinus</name>
    <dbReference type="NCBI Taxonomy" id="28885"/>
    <lineage>
        <taxon>Bacteria</taxon>
        <taxon>Pseudomonadati</taxon>
        <taxon>Pseudomonadota</taxon>
        <taxon>Gammaproteobacteria</taxon>
        <taxon>Thiotrichales</taxon>
        <taxon>Piscirickettsiaceae</taxon>
        <taxon>Hydrogenovibrio</taxon>
    </lineage>
</organism>
<keyword evidence="5" id="KW-1185">Reference proteome</keyword>
<dbReference type="InterPro" id="IPR011250">
    <property type="entry name" value="OMP/PagP_B-barrel"/>
</dbReference>
<evidence type="ECO:0000256" key="2">
    <source>
        <dbReference type="SAM" id="SignalP"/>
    </source>
</evidence>
<protein>
    <recommendedName>
        <fullName evidence="3">Outer membrane protein beta-barrel domain-containing protein</fullName>
    </recommendedName>
</protein>
<dbReference type="STRING" id="28885.EI16_10625"/>
<reference evidence="4 5" key="1">
    <citation type="submission" date="2014-04" db="EMBL/GenBank/DDBJ databases">
        <title>Draft genome sequence of Hydrogenovibrio marinus MH-110, a model organism for aerobic H2 metabolism.</title>
        <authorList>
            <person name="Cha H.J."/>
            <person name="Jo B.H."/>
            <person name="Hwang B.H."/>
        </authorList>
    </citation>
    <scope>NUCLEOTIDE SEQUENCE [LARGE SCALE GENOMIC DNA]</scope>
    <source>
        <strain evidence="4 5">MH-110</strain>
    </source>
</reference>
<proteinExistence type="predicted"/>
<dbReference type="Pfam" id="PF13505">
    <property type="entry name" value="OMP_b-brl"/>
    <property type="match status" value="1"/>
</dbReference>